<organism evidence="5">
    <name type="scientific">Prasinococcus sp. CCMP1194</name>
    <dbReference type="NCBI Taxonomy" id="110672"/>
    <lineage>
        <taxon>Eukaryota</taxon>
        <taxon>Viridiplantae</taxon>
        <taxon>Prasinodermophyta</taxon>
        <taxon>Palmophyllophyceae</taxon>
        <taxon>Prasinococcales</taxon>
        <taxon>Prasinococcaceae</taxon>
        <taxon>Prasinococcus</taxon>
    </lineage>
</organism>
<reference evidence="5" key="1">
    <citation type="submission" date="2019-11" db="EMBL/GenBank/DDBJ databases">
        <title>Complete mitogenomes of the marine picoplanktonic green algae Prasinoderma sp. MBIC 10622 and Prasinococcus capsulatus CCMP 1194 (Palmophyllophyceae).</title>
        <authorList>
            <person name="Turmel M."/>
            <person name="Otis C."/>
            <person name="Lemieux C."/>
        </authorList>
    </citation>
    <scope>NUCLEOTIDE SEQUENCE</scope>
</reference>
<dbReference type="InterPro" id="IPR010979">
    <property type="entry name" value="Ribosomal_uS13-like_H2TH"/>
</dbReference>
<feature type="signal peptide" evidence="4">
    <location>
        <begin position="1"/>
        <end position="18"/>
    </location>
</feature>
<dbReference type="PROSITE" id="PS00646">
    <property type="entry name" value="RIBOSOMAL_S13_1"/>
    <property type="match status" value="1"/>
</dbReference>
<geneLocation type="mitochondrion" evidence="5"/>
<dbReference type="InterPro" id="IPR001892">
    <property type="entry name" value="Ribosomal_uS13"/>
</dbReference>
<keyword evidence="3" id="KW-0687">Ribonucleoprotein</keyword>
<evidence type="ECO:0000313" key="5">
    <source>
        <dbReference type="EMBL" id="QGN73959.1"/>
    </source>
</evidence>
<proteinExistence type="inferred from homology"/>
<sequence length="363" mass="41785">MFFLYLCSSLLFFFTISGLEERRKKFIIYNQREESFPYCPMYILFSDLPLCKGTHLVFSSSSLYLEGPLGRITYMYEDLLHILSFSPSGLAVSLPVQSDTKESEQRAAAMRLVYLLCDRFVRDSYQVGSLTQIELKLQGTGFKVSSSSPDKIDFSVGLSHSIHFPLPEGVSCVLVHPTQFFLFGMDKEKVTRVAAQCCALLPKDVYHGRGIHKMSDLAQLRLKKGKKNNPGRPERFAFHSTKERSFSLSCMVDALIRRYKFSPFLFGFTRIYGIGQRDALFLCSLLGIQPSLLLKDLDPSHITKLERYLEKYWTLEYRLRTKRAAIKKHLTSIGSYRGLRHKYGLPCRGQRTRTNAQTRRRVK</sequence>
<dbReference type="InterPro" id="IPR036789">
    <property type="entry name" value="Ribosomal_uL6-like_a/b-dom_sf"/>
</dbReference>
<dbReference type="Pfam" id="PF00416">
    <property type="entry name" value="Ribosomal_S13"/>
    <property type="match status" value="1"/>
</dbReference>
<dbReference type="SUPFAM" id="SSF46946">
    <property type="entry name" value="S13-like H2TH domain"/>
    <property type="match status" value="1"/>
</dbReference>
<keyword evidence="2 5" id="KW-0689">Ribosomal protein</keyword>
<gene>
    <name evidence="5" type="primary">rps13</name>
</gene>
<keyword evidence="4" id="KW-0732">Signal</keyword>
<protein>
    <submittedName>
        <fullName evidence="5">Ribosomal protein S13</fullName>
    </submittedName>
</protein>
<evidence type="ECO:0000256" key="4">
    <source>
        <dbReference type="SAM" id="SignalP"/>
    </source>
</evidence>
<dbReference type="AlphaFoldDB" id="A0A650AKM3"/>
<evidence type="ECO:0000256" key="1">
    <source>
        <dbReference type="ARBA" id="ARBA00008080"/>
    </source>
</evidence>
<feature type="chain" id="PRO_5025046809" evidence="4">
    <location>
        <begin position="19"/>
        <end position="363"/>
    </location>
</feature>
<dbReference type="PROSITE" id="PS50159">
    <property type="entry name" value="RIBOSOMAL_S13_2"/>
    <property type="match status" value="1"/>
</dbReference>
<dbReference type="GO" id="GO:0003735">
    <property type="term" value="F:structural constituent of ribosome"/>
    <property type="evidence" value="ECO:0007669"/>
    <property type="project" value="InterPro"/>
</dbReference>
<dbReference type="Gene3D" id="4.10.910.10">
    <property type="entry name" value="30s ribosomal protein s13, domain 2"/>
    <property type="match status" value="1"/>
</dbReference>
<keyword evidence="5" id="KW-0496">Mitochondrion</keyword>
<dbReference type="GO" id="GO:0005739">
    <property type="term" value="C:mitochondrion"/>
    <property type="evidence" value="ECO:0007669"/>
    <property type="project" value="TreeGrafter"/>
</dbReference>
<dbReference type="SUPFAM" id="SSF56053">
    <property type="entry name" value="Ribosomal protein L6"/>
    <property type="match status" value="1"/>
</dbReference>
<dbReference type="EMBL" id="MN662312">
    <property type="protein sequence ID" value="QGN73959.1"/>
    <property type="molecule type" value="Genomic_DNA"/>
</dbReference>
<dbReference type="GO" id="GO:0019843">
    <property type="term" value="F:rRNA binding"/>
    <property type="evidence" value="ECO:0007669"/>
    <property type="project" value="InterPro"/>
</dbReference>
<evidence type="ECO:0000256" key="3">
    <source>
        <dbReference type="ARBA" id="ARBA00023274"/>
    </source>
</evidence>
<dbReference type="Gene3D" id="3.90.930.12">
    <property type="entry name" value="Ribosomal protein L6, alpha-beta domain"/>
    <property type="match status" value="1"/>
</dbReference>
<dbReference type="PANTHER" id="PTHR10871:SF1">
    <property type="entry name" value="SMALL RIBOSOMAL SUBUNIT PROTEIN US13M"/>
    <property type="match status" value="1"/>
</dbReference>
<dbReference type="InterPro" id="IPR027437">
    <property type="entry name" value="Rbsml_uS13_C"/>
</dbReference>
<dbReference type="GO" id="GO:0015935">
    <property type="term" value="C:small ribosomal subunit"/>
    <property type="evidence" value="ECO:0007669"/>
    <property type="project" value="TreeGrafter"/>
</dbReference>
<accession>A0A650AKM3</accession>
<dbReference type="Gene3D" id="1.10.8.50">
    <property type="match status" value="1"/>
</dbReference>
<dbReference type="InterPro" id="IPR018269">
    <property type="entry name" value="Ribosomal_uS13_CS"/>
</dbReference>
<dbReference type="GO" id="GO:0006412">
    <property type="term" value="P:translation"/>
    <property type="evidence" value="ECO:0007669"/>
    <property type="project" value="InterPro"/>
</dbReference>
<dbReference type="PANTHER" id="PTHR10871">
    <property type="entry name" value="30S RIBOSOMAL PROTEIN S13/40S RIBOSOMAL PROTEIN S18"/>
    <property type="match status" value="1"/>
</dbReference>
<comment type="similarity">
    <text evidence="1">Belongs to the universal ribosomal protein uS13 family.</text>
</comment>
<name>A0A650AKM3_9VIRI</name>
<evidence type="ECO:0000256" key="2">
    <source>
        <dbReference type="ARBA" id="ARBA00022980"/>
    </source>
</evidence>